<organism evidence="1 2">
    <name type="scientific">Zootermopsis nevadensis</name>
    <name type="common">Dampwood termite</name>
    <dbReference type="NCBI Taxonomy" id="136037"/>
    <lineage>
        <taxon>Eukaryota</taxon>
        <taxon>Metazoa</taxon>
        <taxon>Ecdysozoa</taxon>
        <taxon>Arthropoda</taxon>
        <taxon>Hexapoda</taxon>
        <taxon>Insecta</taxon>
        <taxon>Pterygota</taxon>
        <taxon>Neoptera</taxon>
        <taxon>Polyneoptera</taxon>
        <taxon>Dictyoptera</taxon>
        <taxon>Blattodea</taxon>
        <taxon>Blattoidea</taxon>
        <taxon>Termitoidae</taxon>
        <taxon>Termopsidae</taxon>
        <taxon>Zootermopsis</taxon>
    </lineage>
</organism>
<protein>
    <submittedName>
        <fullName evidence="1">Uncharacterized protein</fullName>
    </submittedName>
</protein>
<evidence type="ECO:0000313" key="1">
    <source>
        <dbReference type="EMBL" id="KDR14181.1"/>
    </source>
</evidence>
<sequence>MSTDGRDGVVILDAQYTEPVSCDNKKDSQGNELARSTPVVMSLQGKRPRCISRRQSSSSADWEIRVARPTQQRSREVYPTGALLWAFPASSVRYEKLEHVPIRSPCLSVHLSACNN</sequence>
<dbReference type="EMBL" id="KK852896">
    <property type="protein sequence ID" value="KDR14181.1"/>
    <property type="molecule type" value="Genomic_DNA"/>
</dbReference>
<accession>A0A067QVG3</accession>
<keyword evidence="2" id="KW-1185">Reference proteome</keyword>
<dbReference type="InParanoid" id="A0A067QVG3"/>
<proteinExistence type="predicted"/>
<dbReference type="AlphaFoldDB" id="A0A067QVG3"/>
<name>A0A067QVG3_ZOONE</name>
<gene>
    <name evidence="1" type="ORF">L798_12021</name>
</gene>
<reference evidence="1 2" key="1">
    <citation type="journal article" date="2014" name="Nat. Commun.">
        <title>Molecular traces of alternative social organization in a termite genome.</title>
        <authorList>
            <person name="Terrapon N."/>
            <person name="Li C."/>
            <person name="Robertson H.M."/>
            <person name="Ji L."/>
            <person name="Meng X."/>
            <person name="Booth W."/>
            <person name="Chen Z."/>
            <person name="Childers C.P."/>
            <person name="Glastad K.M."/>
            <person name="Gokhale K."/>
            <person name="Gowin J."/>
            <person name="Gronenberg W."/>
            <person name="Hermansen R.A."/>
            <person name="Hu H."/>
            <person name="Hunt B.G."/>
            <person name="Huylmans A.K."/>
            <person name="Khalil S.M."/>
            <person name="Mitchell R.D."/>
            <person name="Munoz-Torres M.C."/>
            <person name="Mustard J.A."/>
            <person name="Pan H."/>
            <person name="Reese J.T."/>
            <person name="Scharf M.E."/>
            <person name="Sun F."/>
            <person name="Vogel H."/>
            <person name="Xiao J."/>
            <person name="Yang W."/>
            <person name="Yang Z."/>
            <person name="Yang Z."/>
            <person name="Zhou J."/>
            <person name="Zhu J."/>
            <person name="Brent C.S."/>
            <person name="Elsik C.G."/>
            <person name="Goodisman M.A."/>
            <person name="Liberles D.A."/>
            <person name="Roe R.M."/>
            <person name="Vargo E.L."/>
            <person name="Vilcinskas A."/>
            <person name="Wang J."/>
            <person name="Bornberg-Bauer E."/>
            <person name="Korb J."/>
            <person name="Zhang G."/>
            <person name="Liebig J."/>
        </authorList>
    </citation>
    <scope>NUCLEOTIDE SEQUENCE [LARGE SCALE GENOMIC DNA]</scope>
    <source>
        <tissue evidence="1">Whole organism</tissue>
    </source>
</reference>
<dbReference type="Proteomes" id="UP000027135">
    <property type="component" value="Unassembled WGS sequence"/>
</dbReference>
<evidence type="ECO:0000313" key="2">
    <source>
        <dbReference type="Proteomes" id="UP000027135"/>
    </source>
</evidence>